<dbReference type="SUPFAM" id="SSF56399">
    <property type="entry name" value="ADP-ribosylation"/>
    <property type="match status" value="1"/>
</dbReference>
<keyword evidence="2" id="KW-1185">Reference proteome</keyword>
<dbReference type="Gene3D" id="2.60.120.10">
    <property type="entry name" value="Jelly Rolls"/>
    <property type="match status" value="1"/>
</dbReference>
<gene>
    <name evidence="1" type="ORF">PPROV_000888400</name>
</gene>
<dbReference type="InterPro" id="IPR011051">
    <property type="entry name" value="RmlC_Cupin_sf"/>
</dbReference>
<evidence type="ECO:0000313" key="1">
    <source>
        <dbReference type="EMBL" id="GHP10152.1"/>
    </source>
</evidence>
<protein>
    <recommendedName>
        <fullName evidence="3">(S)-ureidoglycine aminohydrolase cupin domain-containing protein</fullName>
    </recommendedName>
</protein>
<dbReference type="InterPro" id="IPR009297">
    <property type="entry name" value="DUF952"/>
</dbReference>
<dbReference type="Proteomes" id="UP000660262">
    <property type="component" value="Unassembled WGS sequence"/>
</dbReference>
<dbReference type="Pfam" id="PF06108">
    <property type="entry name" value="DUF952"/>
    <property type="match status" value="1"/>
</dbReference>
<proteinExistence type="predicted"/>
<reference evidence="1" key="1">
    <citation type="submission" date="2020-10" db="EMBL/GenBank/DDBJ databases">
        <title>Unveiling of a novel bifunctional photoreceptor, Dualchrome1, isolated from a cosmopolitan green alga.</title>
        <authorList>
            <person name="Suzuki S."/>
            <person name="Kawachi M."/>
        </authorList>
    </citation>
    <scope>NUCLEOTIDE SEQUENCE</scope>
    <source>
        <strain evidence="1">NIES 2893</strain>
    </source>
</reference>
<dbReference type="Gene3D" id="3.20.170.20">
    <property type="entry name" value="Protein of unknown function DUF952"/>
    <property type="match status" value="1"/>
</dbReference>
<sequence>MPRLVPSPVEVVAIPQKVSIKEYFGNASCNPTPETSDISMAHVHASGGFAEDYQAPSFDEYVLILKGSVTILHSHGPPLVAAANQAIFLAKGERVQWKFTEDAEYVAVCLPAFSPTNIFREETEGQRPAHDTHTNIYHLVQKKIWDACVESGATYYPPTYKSEKFTHATADPQYLIGVANHFYKDTEGEWLCLHMTRSSLAEANITLKFEDPSPVGTTAALTKEQSGGMRFPHIYGGIPSTGGVVKNITKVVRADDGTFMAIEGL</sequence>
<name>A0A830HSR6_9CHLO</name>
<dbReference type="SUPFAM" id="SSF51182">
    <property type="entry name" value="RmlC-like cupins"/>
    <property type="match status" value="1"/>
</dbReference>
<accession>A0A830HSR6</accession>
<organism evidence="1 2">
    <name type="scientific">Pycnococcus provasolii</name>
    <dbReference type="NCBI Taxonomy" id="41880"/>
    <lineage>
        <taxon>Eukaryota</taxon>
        <taxon>Viridiplantae</taxon>
        <taxon>Chlorophyta</taxon>
        <taxon>Pseudoscourfieldiophyceae</taxon>
        <taxon>Pseudoscourfieldiales</taxon>
        <taxon>Pycnococcaceae</taxon>
        <taxon>Pycnococcus</taxon>
    </lineage>
</organism>
<dbReference type="InterPro" id="IPR014710">
    <property type="entry name" value="RmlC-like_jellyroll"/>
</dbReference>
<evidence type="ECO:0008006" key="3">
    <source>
        <dbReference type="Google" id="ProtNLM"/>
    </source>
</evidence>
<dbReference type="OrthoDB" id="3335358at2759"/>
<comment type="caution">
    <text evidence="1">The sequence shown here is derived from an EMBL/GenBank/DDBJ whole genome shotgun (WGS) entry which is preliminary data.</text>
</comment>
<dbReference type="AlphaFoldDB" id="A0A830HSR6"/>
<dbReference type="EMBL" id="BNJQ01000028">
    <property type="protein sequence ID" value="GHP10152.1"/>
    <property type="molecule type" value="Genomic_DNA"/>
</dbReference>
<evidence type="ECO:0000313" key="2">
    <source>
        <dbReference type="Proteomes" id="UP000660262"/>
    </source>
</evidence>